<dbReference type="EMBL" id="JWLZ01000220">
    <property type="protein sequence ID" value="KHT58493.1"/>
    <property type="molecule type" value="Genomic_DNA"/>
</dbReference>
<accession>A0A0B9FQ07</accession>
<comment type="caution">
    <text evidence="1">The sequence shown here is derived from an EMBL/GenBank/DDBJ whole genome shotgun (WGS) entry which is preliminary data.</text>
</comment>
<gene>
    <name evidence="1" type="ORF">RJ45_25165</name>
</gene>
<protein>
    <submittedName>
        <fullName evidence="1">Phosphonate C-P lyase</fullName>
    </submittedName>
</protein>
<reference evidence="1 2" key="1">
    <citation type="submission" date="2014-12" db="EMBL/GenBank/DDBJ databases">
        <title>Genome sequencing of Photobacterium gaetbulicola AD005a.</title>
        <authorList>
            <person name="Adrian T.G.S."/>
            <person name="Chan K.G."/>
        </authorList>
    </citation>
    <scope>NUCLEOTIDE SEQUENCE [LARGE SCALE GENOMIC DNA]</scope>
    <source>
        <strain evidence="1 2">AD005a</strain>
    </source>
</reference>
<dbReference type="GO" id="GO:0015716">
    <property type="term" value="P:organic phosphonate transport"/>
    <property type="evidence" value="ECO:0007669"/>
    <property type="project" value="InterPro"/>
</dbReference>
<dbReference type="AlphaFoldDB" id="A0A0B9FQ07"/>
<keyword evidence="1" id="KW-0456">Lyase</keyword>
<organism evidence="1 2">
    <name type="scientific">Photobacterium gaetbulicola</name>
    <dbReference type="NCBI Taxonomy" id="1295392"/>
    <lineage>
        <taxon>Bacteria</taxon>
        <taxon>Pseudomonadati</taxon>
        <taxon>Pseudomonadota</taxon>
        <taxon>Gammaproteobacteria</taxon>
        <taxon>Vibrionales</taxon>
        <taxon>Vibrionaceae</taxon>
        <taxon>Photobacterium</taxon>
    </lineage>
</organism>
<dbReference type="Proteomes" id="UP000031278">
    <property type="component" value="Unassembled WGS sequence"/>
</dbReference>
<dbReference type="NCBIfam" id="TIGR03293">
    <property type="entry name" value="PhnG_redo"/>
    <property type="match status" value="1"/>
</dbReference>
<dbReference type="GO" id="GO:0016829">
    <property type="term" value="F:lyase activity"/>
    <property type="evidence" value="ECO:0007669"/>
    <property type="project" value="UniProtKB-KW"/>
</dbReference>
<evidence type="ECO:0000313" key="2">
    <source>
        <dbReference type="Proteomes" id="UP000031278"/>
    </source>
</evidence>
<proteinExistence type="predicted"/>
<name>A0A0B9FQ07_9GAMM</name>
<evidence type="ECO:0000313" key="1">
    <source>
        <dbReference type="EMBL" id="KHT58493.1"/>
    </source>
</evidence>
<sequence length="152" mass="16965">MDTTEKRKHWMSVLAQASFEKLSTLWQQSQTQHGLAPDYTIIRPAEIGLAQVRARMGSTGRQFNIGDVTITRAAVQLAGGEMGYSYLQGRNKQHAELAAVLDGLLQADQYHEVIFAQIISPLAADKQAERELRQQEVASSKVDFFTMVRGED</sequence>
<dbReference type="InterPro" id="IPR009609">
    <property type="entry name" value="Phosphonate_metab_PhnG"/>
</dbReference>
<dbReference type="RefSeq" id="WP_039469424.1">
    <property type="nucleotide sequence ID" value="NZ_JWLZ01000220.1"/>
</dbReference>
<dbReference type="GO" id="GO:0019634">
    <property type="term" value="P:organic phosphonate metabolic process"/>
    <property type="evidence" value="ECO:0007669"/>
    <property type="project" value="InterPro"/>
</dbReference>
<dbReference type="Pfam" id="PF06754">
    <property type="entry name" value="PhnG"/>
    <property type="match status" value="1"/>
</dbReference>